<dbReference type="STRING" id="22663.A0A2I0IP97"/>
<dbReference type="EMBL" id="PGOL01002697">
    <property type="protein sequence ID" value="PKI45824.1"/>
    <property type="molecule type" value="Genomic_DNA"/>
</dbReference>
<organism evidence="2 3">
    <name type="scientific">Punica granatum</name>
    <name type="common">Pomegranate</name>
    <dbReference type="NCBI Taxonomy" id="22663"/>
    <lineage>
        <taxon>Eukaryota</taxon>
        <taxon>Viridiplantae</taxon>
        <taxon>Streptophyta</taxon>
        <taxon>Embryophyta</taxon>
        <taxon>Tracheophyta</taxon>
        <taxon>Spermatophyta</taxon>
        <taxon>Magnoliopsida</taxon>
        <taxon>eudicotyledons</taxon>
        <taxon>Gunneridae</taxon>
        <taxon>Pentapetalae</taxon>
        <taxon>rosids</taxon>
        <taxon>malvids</taxon>
        <taxon>Myrtales</taxon>
        <taxon>Lythraceae</taxon>
        <taxon>Punica</taxon>
    </lineage>
</organism>
<feature type="compositionally biased region" description="Basic and acidic residues" evidence="1">
    <location>
        <begin position="123"/>
        <end position="133"/>
    </location>
</feature>
<evidence type="ECO:0000313" key="3">
    <source>
        <dbReference type="Proteomes" id="UP000233551"/>
    </source>
</evidence>
<feature type="region of interest" description="Disordered" evidence="1">
    <location>
        <begin position="102"/>
        <end position="156"/>
    </location>
</feature>
<name>A0A2I0IP97_PUNGR</name>
<evidence type="ECO:0000256" key="1">
    <source>
        <dbReference type="SAM" id="MobiDB-lite"/>
    </source>
</evidence>
<proteinExistence type="predicted"/>
<gene>
    <name evidence="2" type="ORF">CRG98_033831</name>
</gene>
<dbReference type="Proteomes" id="UP000233551">
    <property type="component" value="Unassembled WGS sequence"/>
</dbReference>
<protein>
    <submittedName>
        <fullName evidence="2">Uncharacterized protein</fullName>
    </submittedName>
</protein>
<reference evidence="2 3" key="1">
    <citation type="submission" date="2017-11" db="EMBL/GenBank/DDBJ databases">
        <title>De-novo sequencing of pomegranate (Punica granatum L.) genome.</title>
        <authorList>
            <person name="Akparov Z."/>
            <person name="Amiraslanov A."/>
            <person name="Hajiyeva S."/>
            <person name="Abbasov M."/>
            <person name="Kaur K."/>
            <person name="Hamwieh A."/>
            <person name="Solovyev V."/>
            <person name="Salamov A."/>
            <person name="Braich B."/>
            <person name="Kosarev P."/>
            <person name="Mahmoud A."/>
            <person name="Hajiyev E."/>
            <person name="Babayeva S."/>
            <person name="Izzatullayeva V."/>
            <person name="Mammadov A."/>
            <person name="Mammadov A."/>
            <person name="Sharifova S."/>
            <person name="Ojaghi J."/>
            <person name="Eynullazada K."/>
            <person name="Bayramov B."/>
            <person name="Abdulazimova A."/>
            <person name="Shahmuradov I."/>
        </authorList>
    </citation>
    <scope>NUCLEOTIDE SEQUENCE [LARGE SCALE GENOMIC DNA]</scope>
    <source>
        <strain evidence="3">cv. AG2017</strain>
        <tissue evidence="2">Leaf</tissue>
    </source>
</reference>
<comment type="caution">
    <text evidence="2">The sequence shown here is derived from an EMBL/GenBank/DDBJ whole genome shotgun (WGS) entry which is preliminary data.</text>
</comment>
<dbReference type="AlphaFoldDB" id="A0A2I0IP97"/>
<feature type="compositionally biased region" description="Polar residues" evidence="1">
    <location>
        <begin position="107"/>
        <end position="122"/>
    </location>
</feature>
<sequence length="201" mass="21232">MAYILRPANAAITGAIGFSSYAREKAKSSSLGKDPSNQIVELPSAPVGGPALPGNSKYTCRSLLADIIQLQDVKELCSVLVVWLEEAAKTLAEQKDAKEKLAKEQTETSLSMSTKQGTQNQVDGDKTVAKDRSSASQAPDKSVQDESDTEVSADMPQLRGQCPLGLLALMCDEQDTMFLAAASSKGLMGAGGNFKSTVASW</sequence>
<evidence type="ECO:0000313" key="2">
    <source>
        <dbReference type="EMBL" id="PKI45824.1"/>
    </source>
</evidence>
<keyword evidence="3" id="KW-1185">Reference proteome</keyword>
<accession>A0A2I0IP97</accession>